<protein>
    <submittedName>
        <fullName evidence="4">Poly(ADP-ribose) glycohydrolase</fullName>
    </submittedName>
</protein>
<dbReference type="Proteomes" id="UP000265618">
    <property type="component" value="Unassembled WGS sequence"/>
</dbReference>
<dbReference type="OrthoDB" id="1937899at2759"/>
<dbReference type="GO" id="GO:0005634">
    <property type="term" value="C:nucleus"/>
    <property type="evidence" value="ECO:0007669"/>
    <property type="project" value="TreeGrafter"/>
</dbReference>
<sequence length="483" mass="53104">MAKKPTVCFSDETYARGMEYLSTHSLTSWAETQAYYRHVVGYTPETASPEEEIMAQCSKHDSPSIDDGCLYYLWKEADADKDAYIQSTLATIVSFAQGLGDLYPVDKDGRRHMLEVSPDTCVMCRASTICSLLAADFLFALDYPQDQPHVPRSVFRTLLSSPADILVEKVQFILSYFHTMGRMRDEGLLDGYVVVHRATLKKGKDKNPVPLVVLDEGAGIEKDGASGGVVMADFANEWIGGGARSRGCVQEEILFLLYPELYATMLVSPTAMGDREAIHVSGMTRTGIHSGYGWDTKYVGPYKEQTPLKTWGGRPVRDTHLTAFDALMLFSLSQKKGQLRPTPMQREIDKATIAFQTPSLKKCILSPPEPKGYTLPPDQPLLEYPTTVITGNWGCGAFGGNRGVKLLVQVVAAAKAGLTKVVYCPFSATELMEGQALLDHCHQGKITASQLQDAIESARRSNKLYGTVECEVLFPAVLAELAK</sequence>
<feature type="binding site" evidence="2">
    <location>
        <position position="250"/>
    </location>
    <ligand>
        <name>substrate</name>
    </ligand>
</feature>
<dbReference type="GO" id="GO:0004649">
    <property type="term" value="F:poly(ADP-ribose) glycohydrolase activity"/>
    <property type="evidence" value="ECO:0007669"/>
    <property type="project" value="InterPro"/>
</dbReference>
<dbReference type="GO" id="GO:0006282">
    <property type="term" value="P:regulation of DNA repair"/>
    <property type="evidence" value="ECO:0007669"/>
    <property type="project" value="InterPro"/>
</dbReference>
<feature type="active site" evidence="1">
    <location>
        <position position="252"/>
    </location>
</feature>
<dbReference type="GO" id="GO:0009225">
    <property type="term" value="P:nucleotide-sugar metabolic process"/>
    <property type="evidence" value="ECO:0007669"/>
    <property type="project" value="TreeGrafter"/>
</dbReference>
<dbReference type="GO" id="GO:0005975">
    <property type="term" value="P:carbohydrate metabolic process"/>
    <property type="evidence" value="ECO:0007669"/>
    <property type="project" value="InterPro"/>
</dbReference>
<dbReference type="InterPro" id="IPR046372">
    <property type="entry name" value="PARG_cat_C"/>
</dbReference>
<gene>
    <name evidence="4" type="ORF">KIPB_003368</name>
</gene>
<feature type="active site" evidence="1">
    <location>
        <position position="251"/>
    </location>
</feature>
<dbReference type="GO" id="GO:0005737">
    <property type="term" value="C:cytoplasm"/>
    <property type="evidence" value="ECO:0007669"/>
    <property type="project" value="TreeGrafter"/>
</dbReference>
<dbReference type="PANTHER" id="PTHR12837">
    <property type="entry name" value="POLY ADP-RIBOSE GLYCOHYDROLASE"/>
    <property type="match status" value="1"/>
</dbReference>
<evidence type="ECO:0000256" key="1">
    <source>
        <dbReference type="PIRSR" id="PIRSR607724-1"/>
    </source>
</evidence>
<comment type="caution">
    <text evidence="4">The sequence shown here is derived from an EMBL/GenBank/DDBJ whole genome shotgun (WGS) entry which is preliminary data.</text>
</comment>
<evidence type="ECO:0000259" key="3">
    <source>
        <dbReference type="Pfam" id="PF05028"/>
    </source>
</evidence>
<feature type="binding site" evidence="2">
    <location>
        <position position="292"/>
    </location>
    <ligand>
        <name>substrate</name>
    </ligand>
</feature>
<evidence type="ECO:0000313" key="5">
    <source>
        <dbReference type="Proteomes" id="UP000265618"/>
    </source>
</evidence>
<dbReference type="PANTHER" id="PTHR12837:SF0">
    <property type="entry name" value="POLY(ADP-RIBOSE) GLYCOHYDROLASE"/>
    <property type="match status" value="1"/>
</dbReference>
<keyword evidence="5" id="KW-1185">Reference proteome</keyword>
<dbReference type="AlphaFoldDB" id="A0A9K3CTS5"/>
<reference evidence="4 5" key="1">
    <citation type="journal article" date="2018" name="PLoS ONE">
        <title>The draft genome of Kipferlia bialata reveals reductive genome evolution in fornicate parasites.</title>
        <authorList>
            <person name="Tanifuji G."/>
            <person name="Takabayashi S."/>
            <person name="Kume K."/>
            <person name="Takagi M."/>
            <person name="Nakayama T."/>
            <person name="Kamikawa R."/>
            <person name="Inagaki Y."/>
            <person name="Hashimoto T."/>
        </authorList>
    </citation>
    <scope>NUCLEOTIDE SEQUENCE [LARGE SCALE GENOMIC DNA]</scope>
    <source>
        <strain evidence="4">NY0173</strain>
    </source>
</reference>
<evidence type="ECO:0000256" key="2">
    <source>
        <dbReference type="PIRSR" id="PIRSR607724-2"/>
    </source>
</evidence>
<dbReference type="Pfam" id="PF05028">
    <property type="entry name" value="PARG_cat_C"/>
    <property type="match status" value="1"/>
</dbReference>
<name>A0A9K3CTS5_9EUKA</name>
<dbReference type="GO" id="GO:1990966">
    <property type="term" value="P:ATP generation from poly-ADP-D-ribose"/>
    <property type="evidence" value="ECO:0007669"/>
    <property type="project" value="TreeGrafter"/>
</dbReference>
<feature type="binding site" evidence="2">
    <location>
        <position position="236"/>
    </location>
    <ligand>
        <name>substrate</name>
    </ligand>
</feature>
<dbReference type="EMBL" id="BDIP01000639">
    <property type="protein sequence ID" value="GIQ82265.1"/>
    <property type="molecule type" value="Genomic_DNA"/>
</dbReference>
<feature type="domain" description="PARG catalytic Macro" evidence="3">
    <location>
        <begin position="211"/>
        <end position="432"/>
    </location>
</feature>
<organism evidence="4 5">
    <name type="scientific">Kipferlia bialata</name>
    <dbReference type="NCBI Taxonomy" id="797122"/>
    <lineage>
        <taxon>Eukaryota</taxon>
        <taxon>Metamonada</taxon>
        <taxon>Carpediemonas-like organisms</taxon>
        <taxon>Kipferlia</taxon>
    </lineage>
</organism>
<proteinExistence type="predicted"/>
<accession>A0A9K3CTS5</accession>
<feature type="active site" evidence="1">
    <location>
        <position position="233"/>
    </location>
</feature>
<dbReference type="InterPro" id="IPR007724">
    <property type="entry name" value="Poly_GlycHdrlase"/>
</dbReference>
<evidence type="ECO:0000313" key="4">
    <source>
        <dbReference type="EMBL" id="GIQ82265.1"/>
    </source>
</evidence>